<dbReference type="HAMAP" id="MF_00176">
    <property type="entry name" value="Ser_tRNA_synth_type1"/>
    <property type="match status" value="1"/>
</dbReference>
<accession>A0ABV4TXD4</accession>
<dbReference type="CDD" id="cd00770">
    <property type="entry name" value="SerRS_core"/>
    <property type="match status" value="1"/>
</dbReference>
<dbReference type="PANTHER" id="PTHR43697:SF1">
    <property type="entry name" value="SERINE--TRNA LIGASE"/>
    <property type="match status" value="1"/>
</dbReference>
<evidence type="ECO:0000313" key="16">
    <source>
        <dbReference type="Proteomes" id="UP001575181"/>
    </source>
</evidence>
<dbReference type="InterPro" id="IPR033729">
    <property type="entry name" value="SerRS_core"/>
</dbReference>
<comment type="domain">
    <text evidence="12">Consists of two distinct domains, a catalytic core and a N-terminal extension that is involved in tRNA binding.</text>
</comment>
<keyword evidence="16" id="KW-1185">Reference proteome</keyword>
<feature type="region of interest" description="Disordered" evidence="13">
    <location>
        <begin position="35"/>
        <end position="77"/>
    </location>
</feature>
<dbReference type="EMBL" id="JBGUAW010000010">
    <property type="protein sequence ID" value="MFA9461995.1"/>
    <property type="molecule type" value="Genomic_DNA"/>
</dbReference>
<dbReference type="InterPro" id="IPR002317">
    <property type="entry name" value="Ser-tRNA-ligase_type_1"/>
</dbReference>
<dbReference type="Pfam" id="PF02403">
    <property type="entry name" value="Seryl_tRNA_N"/>
    <property type="match status" value="1"/>
</dbReference>
<reference evidence="15 16" key="1">
    <citation type="submission" date="2024-08" db="EMBL/GenBank/DDBJ databases">
        <title>Whole-genome sequencing of halo(alkali)philic microorganisms from hypersaline lakes.</title>
        <authorList>
            <person name="Sorokin D.Y."/>
            <person name="Merkel A.Y."/>
            <person name="Messina E."/>
            <person name="Yakimov M."/>
        </authorList>
    </citation>
    <scope>NUCLEOTIDE SEQUENCE [LARGE SCALE GENOMIC DNA]</scope>
    <source>
        <strain evidence="15 16">Cl-TMA</strain>
    </source>
</reference>
<feature type="binding site" evidence="12">
    <location>
        <begin position="264"/>
        <end position="266"/>
    </location>
    <ligand>
        <name>ATP</name>
        <dbReference type="ChEBI" id="CHEBI:30616"/>
    </ligand>
</feature>
<evidence type="ECO:0000313" key="15">
    <source>
        <dbReference type="EMBL" id="MFA9461995.1"/>
    </source>
</evidence>
<comment type="caution">
    <text evidence="12">Lacks conserved residue(s) required for the propagation of feature annotation.</text>
</comment>
<dbReference type="InterPro" id="IPR045864">
    <property type="entry name" value="aa-tRNA-synth_II/BPL/LPL"/>
</dbReference>
<name>A0ABV4TXD4_9GAMM</name>
<evidence type="ECO:0000256" key="5">
    <source>
        <dbReference type="ARBA" id="ARBA00022598"/>
    </source>
</evidence>
<keyword evidence="9 12" id="KW-0030">Aminoacyl-tRNA synthetase</keyword>
<dbReference type="InterPro" id="IPR006195">
    <property type="entry name" value="aa-tRNA-synth_II"/>
</dbReference>
<dbReference type="InterPro" id="IPR002314">
    <property type="entry name" value="aa-tRNA-synt_IIb"/>
</dbReference>
<evidence type="ECO:0000256" key="13">
    <source>
        <dbReference type="SAM" id="MobiDB-lite"/>
    </source>
</evidence>
<keyword evidence="5 12" id="KW-0436">Ligase</keyword>
<dbReference type="Proteomes" id="UP001575181">
    <property type="component" value="Unassembled WGS sequence"/>
</dbReference>
<evidence type="ECO:0000256" key="6">
    <source>
        <dbReference type="ARBA" id="ARBA00022741"/>
    </source>
</evidence>
<dbReference type="NCBIfam" id="TIGR00414">
    <property type="entry name" value="serS"/>
    <property type="match status" value="1"/>
</dbReference>
<keyword evidence="6 12" id="KW-0547">Nucleotide-binding</keyword>
<evidence type="ECO:0000256" key="8">
    <source>
        <dbReference type="ARBA" id="ARBA00022917"/>
    </source>
</evidence>
<gene>
    <name evidence="12 15" type="primary">serS</name>
    <name evidence="15" type="ORF">ACERLL_14315</name>
</gene>
<dbReference type="RefSeq" id="WP_373656784.1">
    <property type="nucleotide sequence ID" value="NZ_JBGUAW010000010.1"/>
</dbReference>
<dbReference type="Pfam" id="PF00587">
    <property type="entry name" value="tRNA-synt_2b"/>
    <property type="match status" value="1"/>
</dbReference>
<evidence type="ECO:0000256" key="3">
    <source>
        <dbReference type="ARBA" id="ARBA00010728"/>
    </source>
</evidence>
<dbReference type="Gene3D" id="3.30.930.10">
    <property type="entry name" value="Bira Bifunctional Protein, Domain 2"/>
    <property type="match status" value="1"/>
</dbReference>
<feature type="binding site" evidence="12">
    <location>
        <position position="387"/>
    </location>
    <ligand>
        <name>L-serine</name>
        <dbReference type="ChEBI" id="CHEBI:33384"/>
    </ligand>
</feature>
<comment type="function">
    <text evidence="12">Catalyzes the attachment of serine to tRNA(Ser). Is also able to aminoacylate tRNA(Sec) with serine, to form the misacylated tRNA L-seryl-tRNA(Sec), which will be further converted into selenocysteinyl-tRNA(Sec).</text>
</comment>
<dbReference type="Gene3D" id="1.10.287.40">
    <property type="entry name" value="Serine-tRNA synthetase, tRNA binding domain"/>
    <property type="match status" value="1"/>
</dbReference>
<keyword evidence="7 12" id="KW-0067">ATP-binding</keyword>
<keyword evidence="8 12" id="KW-0648">Protein biosynthesis</keyword>
<evidence type="ECO:0000256" key="10">
    <source>
        <dbReference type="ARBA" id="ARBA00047929"/>
    </source>
</evidence>
<proteinExistence type="inferred from homology"/>
<dbReference type="GO" id="GO:0004828">
    <property type="term" value="F:serine-tRNA ligase activity"/>
    <property type="evidence" value="ECO:0007669"/>
    <property type="project" value="UniProtKB-EC"/>
</dbReference>
<dbReference type="PIRSF" id="PIRSF001529">
    <property type="entry name" value="Ser-tRNA-synth_IIa"/>
    <property type="match status" value="1"/>
</dbReference>
<dbReference type="InterPro" id="IPR015866">
    <property type="entry name" value="Ser-tRNA-synth_1_N"/>
</dbReference>
<evidence type="ECO:0000256" key="12">
    <source>
        <dbReference type="HAMAP-Rule" id="MF_00176"/>
    </source>
</evidence>
<comment type="subcellular location">
    <subcellularLocation>
        <location evidence="1 12">Cytoplasm</location>
    </subcellularLocation>
</comment>
<feature type="binding site" evidence="12">
    <location>
        <begin position="351"/>
        <end position="354"/>
    </location>
    <ligand>
        <name>ATP</name>
        <dbReference type="ChEBI" id="CHEBI:30616"/>
    </ligand>
</feature>
<comment type="similarity">
    <text evidence="3 12">Belongs to the class-II aminoacyl-tRNA synthetase family. Type-1 seryl-tRNA synthetase subfamily.</text>
</comment>
<dbReference type="PRINTS" id="PR00981">
    <property type="entry name" value="TRNASYNTHSER"/>
</dbReference>
<evidence type="ECO:0000256" key="1">
    <source>
        <dbReference type="ARBA" id="ARBA00004496"/>
    </source>
</evidence>
<comment type="catalytic activity">
    <reaction evidence="11 12">
        <text>tRNA(Ser) + L-serine + ATP = L-seryl-tRNA(Ser) + AMP + diphosphate + H(+)</text>
        <dbReference type="Rhea" id="RHEA:12292"/>
        <dbReference type="Rhea" id="RHEA-COMP:9669"/>
        <dbReference type="Rhea" id="RHEA-COMP:9703"/>
        <dbReference type="ChEBI" id="CHEBI:15378"/>
        <dbReference type="ChEBI" id="CHEBI:30616"/>
        <dbReference type="ChEBI" id="CHEBI:33019"/>
        <dbReference type="ChEBI" id="CHEBI:33384"/>
        <dbReference type="ChEBI" id="CHEBI:78442"/>
        <dbReference type="ChEBI" id="CHEBI:78533"/>
        <dbReference type="ChEBI" id="CHEBI:456215"/>
        <dbReference type="EC" id="6.1.1.11"/>
    </reaction>
</comment>
<dbReference type="InterPro" id="IPR010978">
    <property type="entry name" value="tRNA-bd_arm"/>
</dbReference>
<dbReference type="InterPro" id="IPR042103">
    <property type="entry name" value="SerRS_1_N_sf"/>
</dbReference>
<feature type="domain" description="Aminoacyl-transfer RNA synthetases class-II family profile" evidence="14">
    <location>
        <begin position="140"/>
        <end position="412"/>
    </location>
</feature>
<evidence type="ECO:0000256" key="2">
    <source>
        <dbReference type="ARBA" id="ARBA00005045"/>
    </source>
</evidence>
<comment type="catalytic activity">
    <reaction evidence="10 12">
        <text>tRNA(Sec) + L-serine + ATP = L-seryl-tRNA(Sec) + AMP + diphosphate + H(+)</text>
        <dbReference type="Rhea" id="RHEA:42580"/>
        <dbReference type="Rhea" id="RHEA-COMP:9742"/>
        <dbReference type="Rhea" id="RHEA-COMP:10128"/>
        <dbReference type="ChEBI" id="CHEBI:15378"/>
        <dbReference type="ChEBI" id="CHEBI:30616"/>
        <dbReference type="ChEBI" id="CHEBI:33019"/>
        <dbReference type="ChEBI" id="CHEBI:33384"/>
        <dbReference type="ChEBI" id="CHEBI:78442"/>
        <dbReference type="ChEBI" id="CHEBI:78533"/>
        <dbReference type="ChEBI" id="CHEBI:456215"/>
        <dbReference type="EC" id="6.1.1.11"/>
    </reaction>
</comment>
<evidence type="ECO:0000256" key="9">
    <source>
        <dbReference type="ARBA" id="ARBA00023146"/>
    </source>
</evidence>
<keyword evidence="4 12" id="KW-0963">Cytoplasm</keyword>
<evidence type="ECO:0000259" key="14">
    <source>
        <dbReference type="PROSITE" id="PS50862"/>
    </source>
</evidence>
<dbReference type="PROSITE" id="PS50862">
    <property type="entry name" value="AA_TRNA_LIGASE_II"/>
    <property type="match status" value="1"/>
</dbReference>
<protein>
    <recommendedName>
        <fullName evidence="12">Serine--tRNA ligase</fullName>
        <ecNumber evidence="12">6.1.1.11</ecNumber>
    </recommendedName>
    <alternativeName>
        <fullName evidence="12">Seryl-tRNA synthetase</fullName>
        <shortName evidence="12">SerRS</shortName>
    </alternativeName>
    <alternativeName>
        <fullName evidence="12">Seryl-tRNA(Ser/Sec) synthetase</fullName>
    </alternativeName>
</protein>
<dbReference type="PANTHER" id="PTHR43697">
    <property type="entry name" value="SERYL-TRNA SYNTHETASE"/>
    <property type="match status" value="1"/>
</dbReference>
<organism evidence="15 16">
    <name type="scientific">Thiohalorhabdus methylotrophus</name>
    <dbReference type="NCBI Taxonomy" id="3242694"/>
    <lineage>
        <taxon>Bacteria</taxon>
        <taxon>Pseudomonadati</taxon>
        <taxon>Pseudomonadota</taxon>
        <taxon>Gammaproteobacteria</taxon>
        <taxon>Thiohalorhabdales</taxon>
        <taxon>Thiohalorhabdaceae</taxon>
        <taxon>Thiohalorhabdus</taxon>
    </lineage>
</organism>
<dbReference type="EC" id="6.1.1.11" evidence="12"/>
<feature type="binding site" evidence="12">
    <location>
        <begin position="233"/>
        <end position="235"/>
    </location>
    <ligand>
        <name>L-serine</name>
        <dbReference type="ChEBI" id="CHEBI:33384"/>
    </ligand>
</feature>
<feature type="binding site" evidence="12">
    <location>
        <position position="287"/>
    </location>
    <ligand>
        <name>L-serine</name>
        <dbReference type="ChEBI" id="CHEBI:33384"/>
    </ligand>
</feature>
<comment type="caution">
    <text evidence="15">The sequence shown here is derived from an EMBL/GenBank/DDBJ whole genome shotgun (WGS) entry which is preliminary data.</text>
</comment>
<dbReference type="SUPFAM" id="SSF46589">
    <property type="entry name" value="tRNA-binding arm"/>
    <property type="match status" value="1"/>
</dbReference>
<evidence type="ECO:0000256" key="4">
    <source>
        <dbReference type="ARBA" id="ARBA00022490"/>
    </source>
</evidence>
<sequence length="427" mass="47054">MLDSHLLREDPEGVAEALAKRGYTLDVAAWRALESRRKEQQTRMEDLQAERKQVSKAVGEAKKAGDEATAAERKQRAEAIGSELEELEKAFQATKTELDAWMLEMPNIPDPGVPVGEDETGNVEVRRVGEPPAFDFPVQDHVDLGQGLGILDSEAGASLAGSRFTVLRGAGARLSRALGQFMMDLQTDEHGYTEIAPPLLARGTTLEGTGQLPKFGEDLFATEGEDPFYLIPTAEVPLTNLHRDSIAETADLPARYVAWTPCFRREAGSYGKDTRGMIRQHQFDKVELVQVVHPDDGPVAWEVMCGHAEEVLKRLELPYRVVELCTGDLGFAARRTYDLEVWLPAQEAYREISSVSWCHDFQARRMGARFRPEGEKRPRLVHTLNGSGVAVGRALVALLENGQQADGSVRVPEALRPYLGGRASISG</sequence>
<comment type="subunit">
    <text evidence="12">Homodimer. The tRNA molecule binds across the dimer.</text>
</comment>
<evidence type="ECO:0000256" key="11">
    <source>
        <dbReference type="ARBA" id="ARBA00048823"/>
    </source>
</evidence>
<evidence type="ECO:0000256" key="7">
    <source>
        <dbReference type="ARBA" id="ARBA00022840"/>
    </source>
</evidence>
<dbReference type="SUPFAM" id="SSF55681">
    <property type="entry name" value="Class II aaRS and biotin synthetases"/>
    <property type="match status" value="1"/>
</dbReference>
<comment type="pathway">
    <text evidence="2 12">Aminoacyl-tRNA biosynthesis; selenocysteinyl-tRNA(Sec) biosynthesis; L-seryl-tRNA(Sec) from L-serine and tRNA(Sec): step 1/1.</text>
</comment>